<accession>A0AAN7E121</accession>
<dbReference type="EC" id="6.1.1.1" evidence="4"/>
<dbReference type="GO" id="GO:0006437">
    <property type="term" value="P:tyrosyl-tRNA aminoacylation"/>
    <property type="evidence" value="ECO:0007669"/>
    <property type="project" value="TreeGrafter"/>
</dbReference>
<keyword evidence="9 13" id="KW-0648">Protein biosynthesis</keyword>
<evidence type="ECO:0000256" key="10">
    <source>
        <dbReference type="ARBA" id="ARBA00023146"/>
    </source>
</evidence>
<reference evidence="15 16" key="1">
    <citation type="journal article" date="2023" name="G3 (Bethesda)">
        <title>A haplotype-resolved chromosome-scale genome for Quercus rubra L. provides insights into the genetics of adaptive traits for red oak species.</title>
        <authorList>
            <person name="Kapoor B."/>
            <person name="Jenkins J."/>
            <person name="Schmutz J."/>
            <person name="Zhebentyayeva T."/>
            <person name="Kuelheim C."/>
            <person name="Coggeshall M."/>
            <person name="Heim C."/>
            <person name="Lasky J.R."/>
            <person name="Leites L."/>
            <person name="Islam-Faridi N."/>
            <person name="Romero-Severson J."/>
            <person name="DeLeo V.L."/>
            <person name="Lucas S.M."/>
            <person name="Lazic D."/>
            <person name="Gailing O."/>
            <person name="Carlson J."/>
            <person name="Staton M."/>
        </authorList>
    </citation>
    <scope>NUCLEOTIDE SEQUENCE [LARGE SCALE GENOMIC DNA]</scope>
    <source>
        <strain evidence="15">Pseudo-F2</strain>
    </source>
</reference>
<dbReference type="EMBL" id="JAXUIC010000012">
    <property type="protein sequence ID" value="KAK4559396.1"/>
    <property type="molecule type" value="Genomic_DNA"/>
</dbReference>
<keyword evidence="16" id="KW-1185">Reference proteome</keyword>
<dbReference type="GO" id="GO:0005524">
    <property type="term" value="F:ATP binding"/>
    <property type="evidence" value="ECO:0007669"/>
    <property type="project" value="UniProtKB-KW"/>
</dbReference>
<dbReference type="InterPro" id="IPR002305">
    <property type="entry name" value="aa-tRNA-synth_Ic"/>
</dbReference>
<evidence type="ECO:0000256" key="1">
    <source>
        <dbReference type="ARBA" id="ARBA00002025"/>
    </source>
</evidence>
<gene>
    <name evidence="15" type="ORF">RGQ29_008560</name>
</gene>
<evidence type="ECO:0000256" key="4">
    <source>
        <dbReference type="ARBA" id="ARBA00013160"/>
    </source>
</evidence>
<evidence type="ECO:0000256" key="11">
    <source>
        <dbReference type="ARBA" id="ARBA00033323"/>
    </source>
</evidence>
<comment type="caution">
    <text evidence="15">The sequence shown here is derived from an EMBL/GenBank/DDBJ whole genome shotgun (WGS) entry which is preliminary data.</text>
</comment>
<comment type="similarity">
    <text evidence="3 13">Belongs to the class-I aminoacyl-tRNA synthetase family.</text>
</comment>
<dbReference type="GO" id="GO:0004831">
    <property type="term" value="F:tyrosine-tRNA ligase activity"/>
    <property type="evidence" value="ECO:0007669"/>
    <property type="project" value="UniProtKB-EC"/>
</dbReference>
<organism evidence="15 16">
    <name type="scientific">Quercus rubra</name>
    <name type="common">Northern red oak</name>
    <name type="synonym">Quercus borealis</name>
    <dbReference type="NCBI Taxonomy" id="3512"/>
    <lineage>
        <taxon>Eukaryota</taxon>
        <taxon>Viridiplantae</taxon>
        <taxon>Streptophyta</taxon>
        <taxon>Embryophyta</taxon>
        <taxon>Tracheophyta</taxon>
        <taxon>Spermatophyta</taxon>
        <taxon>Magnoliopsida</taxon>
        <taxon>eudicotyledons</taxon>
        <taxon>Gunneridae</taxon>
        <taxon>Pentapetalae</taxon>
        <taxon>rosids</taxon>
        <taxon>fabids</taxon>
        <taxon>Fagales</taxon>
        <taxon>Fagaceae</taxon>
        <taxon>Quercus</taxon>
    </lineage>
</organism>
<comment type="function">
    <text evidence="1">Catalyzes the attachment of tyrosine to tRNA(Tyr) in a two-step reaction: tyrosine is first activated by ATP to form Tyr-AMP and then transferred to the acceptor end of tRNA(Tyr).</text>
</comment>
<proteinExistence type="inferred from homology"/>
<dbReference type="Proteomes" id="UP001324115">
    <property type="component" value="Unassembled WGS sequence"/>
</dbReference>
<dbReference type="PIRSF" id="PIRSF006588">
    <property type="entry name" value="TyrRS_arch_euk"/>
    <property type="match status" value="1"/>
</dbReference>
<keyword evidence="6 13" id="KW-0436">Ligase</keyword>
<dbReference type="PANTHER" id="PTHR46264">
    <property type="entry name" value="TYROSINE-TRNA LIGASE"/>
    <property type="match status" value="1"/>
</dbReference>
<dbReference type="Gene3D" id="3.40.50.620">
    <property type="entry name" value="HUPs"/>
    <property type="match status" value="2"/>
</dbReference>
<dbReference type="SUPFAM" id="SSF52374">
    <property type="entry name" value="Nucleotidylyl transferase"/>
    <property type="match status" value="1"/>
</dbReference>
<dbReference type="InterPro" id="IPR050489">
    <property type="entry name" value="Tyr-tRNA_synthase"/>
</dbReference>
<evidence type="ECO:0000256" key="13">
    <source>
        <dbReference type="RuleBase" id="RU363036"/>
    </source>
</evidence>
<dbReference type="InterPro" id="IPR014729">
    <property type="entry name" value="Rossmann-like_a/b/a_fold"/>
</dbReference>
<dbReference type="NCBIfam" id="NF006330">
    <property type="entry name" value="PRK08560.1"/>
    <property type="match status" value="1"/>
</dbReference>
<evidence type="ECO:0000256" key="5">
    <source>
        <dbReference type="ARBA" id="ARBA00022490"/>
    </source>
</evidence>
<dbReference type="Pfam" id="PF00579">
    <property type="entry name" value="tRNA-synt_1b"/>
    <property type="match status" value="1"/>
</dbReference>
<evidence type="ECO:0000313" key="16">
    <source>
        <dbReference type="Proteomes" id="UP001324115"/>
    </source>
</evidence>
<sequence>MATEAPDQDRNQAAAPPEAEIQSLAISSASSSSSSSSSSNPTNQMSLEERYQIVRSIGEECIQEDELRNLLEKKPEPICYDGFEPSGRMHIAQGVMKAINVNKLTSAGCRVKIWIADWFAQLNNKMGGDLKKIEVVGRYLIEIWKAVGMDIDGGKVEFLWSSKEINSRAHEYWPLVMDIARRNTVSRIKRCGQIMGRSDEEELTAAQIFYPCMQCADVFFLKADICQLGMDQRKVNVLAREYCDNIKRKNKPIILSHHMLPGLQQGQEKMSKSDPLSSIFMEDEEAEVNLKIKRAYCPPDIVEGNPCLEYVKYLILPWFKKFVIERSAENGGDKSFESFEELVADYESGKLHPADLKPALAKALNKILEPVREHFKNDNNAKDLLKRVKAYRVTR</sequence>
<protein>
    <recommendedName>
        <fullName evidence="4">tyrosine--tRNA ligase</fullName>
        <ecNumber evidence="4">6.1.1.1</ecNumber>
    </recommendedName>
    <alternativeName>
        <fullName evidence="11">Tyrosyl-tRNA synthetase</fullName>
    </alternativeName>
</protein>
<dbReference type="AlphaFoldDB" id="A0AAN7E121"/>
<feature type="compositionally biased region" description="Low complexity" evidence="14">
    <location>
        <begin position="27"/>
        <end position="39"/>
    </location>
</feature>
<evidence type="ECO:0000256" key="3">
    <source>
        <dbReference type="ARBA" id="ARBA00005594"/>
    </source>
</evidence>
<dbReference type="FunFam" id="3.40.50.620:FF:000103">
    <property type="entry name" value="tyrosine--tRNA ligase 1, cytoplasmic"/>
    <property type="match status" value="1"/>
</dbReference>
<dbReference type="PANTHER" id="PTHR46264:SF4">
    <property type="entry name" value="TYROSINE--TRNA LIGASE, CYTOPLASMIC"/>
    <property type="match status" value="1"/>
</dbReference>
<evidence type="ECO:0000256" key="2">
    <source>
        <dbReference type="ARBA" id="ARBA00004514"/>
    </source>
</evidence>
<comment type="subcellular location">
    <subcellularLocation>
        <location evidence="2">Cytoplasm</location>
        <location evidence="2">Cytosol</location>
    </subcellularLocation>
</comment>
<keyword evidence="7 13" id="KW-0547">Nucleotide-binding</keyword>
<keyword evidence="10 13" id="KW-0030">Aminoacyl-tRNA synthetase</keyword>
<dbReference type="FunFam" id="3.40.50.620:FF:000085">
    <property type="entry name" value="Tyrosine--tRNA ligase 1 cytoplasmic"/>
    <property type="match status" value="1"/>
</dbReference>
<evidence type="ECO:0000256" key="6">
    <source>
        <dbReference type="ARBA" id="ARBA00022598"/>
    </source>
</evidence>
<evidence type="ECO:0000256" key="7">
    <source>
        <dbReference type="ARBA" id="ARBA00022741"/>
    </source>
</evidence>
<dbReference type="InterPro" id="IPR023617">
    <property type="entry name" value="Tyr-tRNA-ligase_arc/euk-type"/>
</dbReference>
<evidence type="ECO:0000256" key="14">
    <source>
        <dbReference type="SAM" id="MobiDB-lite"/>
    </source>
</evidence>
<comment type="catalytic activity">
    <reaction evidence="12">
        <text>tRNA(Tyr) + L-tyrosine + ATP = L-tyrosyl-tRNA(Tyr) + AMP + diphosphate + H(+)</text>
        <dbReference type="Rhea" id="RHEA:10220"/>
        <dbReference type="Rhea" id="RHEA-COMP:9706"/>
        <dbReference type="Rhea" id="RHEA-COMP:9707"/>
        <dbReference type="ChEBI" id="CHEBI:15378"/>
        <dbReference type="ChEBI" id="CHEBI:30616"/>
        <dbReference type="ChEBI" id="CHEBI:33019"/>
        <dbReference type="ChEBI" id="CHEBI:58315"/>
        <dbReference type="ChEBI" id="CHEBI:78442"/>
        <dbReference type="ChEBI" id="CHEBI:78536"/>
        <dbReference type="ChEBI" id="CHEBI:456215"/>
        <dbReference type="EC" id="6.1.1.1"/>
    </reaction>
</comment>
<name>A0AAN7E121_QUERU</name>
<evidence type="ECO:0000256" key="9">
    <source>
        <dbReference type="ARBA" id="ARBA00022917"/>
    </source>
</evidence>
<evidence type="ECO:0000256" key="8">
    <source>
        <dbReference type="ARBA" id="ARBA00022840"/>
    </source>
</evidence>
<keyword evidence="8 13" id="KW-0067">ATP-binding</keyword>
<keyword evidence="5" id="KW-0963">Cytoplasm</keyword>
<evidence type="ECO:0000313" key="15">
    <source>
        <dbReference type="EMBL" id="KAK4559396.1"/>
    </source>
</evidence>
<evidence type="ECO:0000256" key="12">
    <source>
        <dbReference type="ARBA" id="ARBA00048248"/>
    </source>
</evidence>
<dbReference type="GO" id="GO:0005829">
    <property type="term" value="C:cytosol"/>
    <property type="evidence" value="ECO:0007669"/>
    <property type="project" value="UniProtKB-SubCell"/>
</dbReference>
<feature type="region of interest" description="Disordered" evidence="14">
    <location>
        <begin position="1"/>
        <end position="45"/>
    </location>
</feature>